<accession>G3VNT0</accession>
<dbReference type="eggNOG" id="KOG2502">
    <property type="taxonomic scope" value="Eukaryota"/>
</dbReference>
<comment type="subcellular location">
    <subcellularLocation>
        <location evidence="1">Cytoplasm</location>
    </subcellularLocation>
    <subcellularLocation>
        <location evidence="2">Secreted</location>
    </subcellularLocation>
</comment>
<dbReference type="STRING" id="9305.ENSSHAP00000004835"/>
<evidence type="ECO:0000256" key="4">
    <source>
        <dbReference type="ARBA" id="ARBA00022490"/>
    </source>
</evidence>
<dbReference type="PANTHER" id="PTHR16517">
    <property type="entry name" value="TUBBY-RELATED"/>
    <property type="match status" value="1"/>
</dbReference>
<reference evidence="10" key="2">
    <citation type="submission" date="2025-08" db="UniProtKB">
        <authorList>
            <consortium name="Ensembl"/>
        </authorList>
    </citation>
    <scope>IDENTIFICATION</scope>
</reference>
<feature type="compositionally biased region" description="Basic and acidic residues" evidence="7">
    <location>
        <begin position="249"/>
        <end position="282"/>
    </location>
</feature>
<dbReference type="Pfam" id="PF01167">
    <property type="entry name" value="Tub"/>
    <property type="match status" value="1"/>
</dbReference>
<evidence type="ECO:0000256" key="1">
    <source>
        <dbReference type="ARBA" id="ARBA00004496"/>
    </source>
</evidence>
<evidence type="ECO:0000259" key="8">
    <source>
        <dbReference type="Pfam" id="PF01167"/>
    </source>
</evidence>
<reference evidence="10 11" key="1">
    <citation type="journal article" date="2011" name="Proc. Natl. Acad. Sci. U.S.A.">
        <title>Genetic diversity and population structure of the endangered marsupial Sarcophilus harrisii (Tasmanian devil).</title>
        <authorList>
            <person name="Miller W."/>
            <person name="Hayes V.M."/>
            <person name="Ratan A."/>
            <person name="Petersen D.C."/>
            <person name="Wittekindt N.E."/>
            <person name="Miller J."/>
            <person name="Walenz B."/>
            <person name="Knight J."/>
            <person name="Qi J."/>
            <person name="Zhao F."/>
            <person name="Wang Q."/>
            <person name="Bedoya-Reina O.C."/>
            <person name="Katiyar N."/>
            <person name="Tomsho L.P."/>
            <person name="Kasson L.M."/>
            <person name="Hardie R.A."/>
            <person name="Woodbridge P."/>
            <person name="Tindall E.A."/>
            <person name="Bertelsen M.F."/>
            <person name="Dixon D."/>
            <person name="Pyecroft S."/>
            <person name="Helgen K.M."/>
            <person name="Lesk A.M."/>
            <person name="Pringle T.H."/>
            <person name="Patterson N."/>
            <person name="Zhang Y."/>
            <person name="Kreiss A."/>
            <person name="Woods G.M."/>
            <person name="Jones M.E."/>
            <person name="Schuster S.C."/>
        </authorList>
    </citation>
    <scope>NUCLEOTIDE SEQUENCE [LARGE SCALE GENOMIC DNA]</scope>
</reference>
<dbReference type="AlphaFoldDB" id="G3VNT0"/>
<dbReference type="GO" id="GO:0005929">
    <property type="term" value="C:cilium"/>
    <property type="evidence" value="ECO:0007669"/>
    <property type="project" value="TreeGrafter"/>
</dbReference>
<name>G3VNT0_SARHA</name>
<dbReference type="Ensembl" id="ENSSHAT00000004883.2">
    <property type="protein sequence ID" value="ENSSHAP00000004835.2"/>
    <property type="gene ID" value="ENSSHAG00000004243.2"/>
</dbReference>
<dbReference type="PROSITE" id="PS01201">
    <property type="entry name" value="TUB_2"/>
    <property type="match status" value="1"/>
</dbReference>
<feature type="domain" description="Tubby N-terminal" evidence="9">
    <location>
        <begin position="1"/>
        <end position="108"/>
    </location>
</feature>
<feature type="compositionally biased region" description="Pro residues" evidence="7">
    <location>
        <begin position="211"/>
        <end position="221"/>
    </location>
</feature>
<dbReference type="GO" id="GO:0005737">
    <property type="term" value="C:cytoplasm"/>
    <property type="evidence" value="ECO:0007669"/>
    <property type="project" value="UniProtKB-SubCell"/>
</dbReference>
<keyword evidence="4" id="KW-0963">Cytoplasm</keyword>
<dbReference type="InterPro" id="IPR025659">
    <property type="entry name" value="Tubby-like_C"/>
</dbReference>
<evidence type="ECO:0000256" key="3">
    <source>
        <dbReference type="ARBA" id="ARBA00007129"/>
    </source>
</evidence>
<evidence type="ECO:0000256" key="6">
    <source>
        <dbReference type="RuleBase" id="RU361125"/>
    </source>
</evidence>
<evidence type="ECO:0000313" key="10">
    <source>
        <dbReference type="Ensembl" id="ENSSHAP00000004835.2"/>
    </source>
</evidence>
<evidence type="ECO:0000256" key="7">
    <source>
        <dbReference type="SAM" id="MobiDB-lite"/>
    </source>
</evidence>
<reference evidence="10" key="3">
    <citation type="submission" date="2025-09" db="UniProtKB">
        <authorList>
            <consortium name="Ensembl"/>
        </authorList>
    </citation>
    <scope>IDENTIFICATION</scope>
</reference>
<dbReference type="GO" id="GO:0061512">
    <property type="term" value="P:protein localization to cilium"/>
    <property type="evidence" value="ECO:0007669"/>
    <property type="project" value="TreeGrafter"/>
</dbReference>
<feature type="compositionally biased region" description="Low complexity" evidence="7">
    <location>
        <begin position="138"/>
        <end position="147"/>
    </location>
</feature>
<keyword evidence="11" id="KW-1185">Reference proteome</keyword>
<dbReference type="Gene3D" id="3.20.90.10">
    <property type="entry name" value="Tubby Protein, Chain A"/>
    <property type="match status" value="1"/>
</dbReference>
<dbReference type="HOGENOM" id="CLU_028236_1_1_1"/>
<feature type="domain" description="Tubby C-terminal" evidence="8">
    <location>
        <begin position="354"/>
        <end position="597"/>
    </location>
</feature>
<proteinExistence type="inferred from homology"/>
<feature type="region of interest" description="Disordered" evidence="7">
    <location>
        <begin position="1"/>
        <end position="322"/>
    </location>
</feature>
<evidence type="ECO:0000259" key="9">
    <source>
        <dbReference type="Pfam" id="PF16322"/>
    </source>
</evidence>
<dbReference type="PRINTS" id="PR01573">
    <property type="entry name" value="SUPERTUBBY"/>
</dbReference>
<protein>
    <recommendedName>
        <fullName evidence="6">Tubby-like protein</fullName>
    </recommendedName>
</protein>
<gene>
    <name evidence="10" type="primary">TULP2</name>
</gene>
<dbReference type="InterPro" id="IPR018066">
    <property type="entry name" value="Tubby_C_CS"/>
</dbReference>
<dbReference type="PANTHER" id="PTHR16517:SF24">
    <property type="entry name" value="TUBBY-RELATED PROTEIN 2"/>
    <property type="match status" value="1"/>
</dbReference>
<keyword evidence="5" id="KW-0964">Secreted</keyword>
<dbReference type="Proteomes" id="UP000007648">
    <property type="component" value="Unassembled WGS sequence"/>
</dbReference>
<dbReference type="InterPro" id="IPR000007">
    <property type="entry name" value="Tubby_C"/>
</dbReference>
<dbReference type="FunFam" id="3.20.90.10:FF:000001">
    <property type="entry name" value="Tubby-like protein"/>
    <property type="match status" value="1"/>
</dbReference>
<dbReference type="PROSITE" id="PS01200">
    <property type="entry name" value="TUB_1"/>
    <property type="match status" value="1"/>
</dbReference>
<feature type="compositionally biased region" description="Acidic residues" evidence="7">
    <location>
        <begin position="75"/>
        <end position="84"/>
    </location>
</feature>
<dbReference type="InterPro" id="IPR005398">
    <property type="entry name" value="Tubby_N"/>
</dbReference>
<evidence type="ECO:0000313" key="11">
    <source>
        <dbReference type="Proteomes" id="UP000007648"/>
    </source>
</evidence>
<evidence type="ECO:0000256" key="2">
    <source>
        <dbReference type="ARBA" id="ARBA00004613"/>
    </source>
</evidence>
<dbReference type="GO" id="GO:0005576">
    <property type="term" value="C:extracellular region"/>
    <property type="evidence" value="ECO:0007669"/>
    <property type="project" value="UniProtKB-SubCell"/>
</dbReference>
<dbReference type="GeneTree" id="ENSGT00940000161908"/>
<dbReference type="Pfam" id="PF16322">
    <property type="entry name" value="Tub_N"/>
    <property type="match status" value="1"/>
</dbReference>
<comment type="similarity">
    <text evidence="3 6">Belongs to the TUB family.</text>
</comment>
<sequence length="603" mass="64905">MVQANPDASLRPRRPRRREERGPGESGPVNPYLLENVPEAHLRAGTHSIQGSVNCGGDCGSERTSRQALGGADSSDPELEEVSVEDSPTSPPPSKEMPGTRRRGWPARQRPGRGEVPQEPSPANTPVHPAEEVPATLPEEMGAEPESPAAPPPAEEEVGEPLPAEGQGSQSDLGTKSKGPGVRPEGGGGRGERGSPPFSIQVLARGRGLPAPTPPPPAFPPEPEEEEEAAAAAAAAADAEESCETSDLGLERGSDLGLERGSDLGLERGSDLGLERGSDLGLERGSQQGQDHGDSVSSKEEEEEEAVDGAATVALDPAPGGGVGAEAGDIGKVPHTLPRAPGPQPGEDMEAYVLRPAPRSWTVQCRITRDRRGMDKGIFPFYYLYQEEPEGKKHFLLAGRKRKRSKTSNYLISLDPTDLSRDGDNFVGKVRSNVLGTKFTIFDNGVNPERKTFMLESTRIREELGAVCYETNVLGFRGPRKMTIIIPGIDPQNQRLKVQPQNEQETLLSRLQRGANQGLVLLQNKAPSWSDESGAYVLNFHGRVTRASVKNFQIVHPEDPDYLVLQFGRVAPDTFTMDFRFPLCPLQAFAICLSSFDGKLACE</sequence>
<dbReference type="SUPFAM" id="SSF54518">
    <property type="entry name" value="Tubby C-terminal domain-like"/>
    <property type="match status" value="1"/>
</dbReference>
<evidence type="ECO:0000256" key="5">
    <source>
        <dbReference type="ARBA" id="ARBA00022525"/>
    </source>
</evidence>
<organism evidence="10 11">
    <name type="scientific">Sarcophilus harrisii</name>
    <name type="common">Tasmanian devil</name>
    <name type="synonym">Sarcophilus laniarius</name>
    <dbReference type="NCBI Taxonomy" id="9305"/>
    <lineage>
        <taxon>Eukaryota</taxon>
        <taxon>Metazoa</taxon>
        <taxon>Chordata</taxon>
        <taxon>Craniata</taxon>
        <taxon>Vertebrata</taxon>
        <taxon>Euteleostomi</taxon>
        <taxon>Mammalia</taxon>
        <taxon>Metatheria</taxon>
        <taxon>Dasyuromorphia</taxon>
        <taxon>Dasyuridae</taxon>
        <taxon>Sarcophilus</taxon>
    </lineage>
</organism>